<protein>
    <submittedName>
        <fullName evidence="1">Uncharacterized protein</fullName>
    </submittedName>
</protein>
<comment type="caution">
    <text evidence="1">The sequence shown here is derived from an EMBL/GenBank/DDBJ whole genome shotgun (WGS) entry which is preliminary data.</text>
</comment>
<evidence type="ECO:0000313" key="1">
    <source>
        <dbReference type="EMBL" id="GGK40348.1"/>
    </source>
</evidence>
<organism evidence="1 2">
    <name type="scientific">Nocardia camponoti</name>
    <dbReference type="NCBI Taxonomy" id="1616106"/>
    <lineage>
        <taxon>Bacteria</taxon>
        <taxon>Bacillati</taxon>
        <taxon>Actinomycetota</taxon>
        <taxon>Actinomycetes</taxon>
        <taxon>Mycobacteriales</taxon>
        <taxon>Nocardiaceae</taxon>
        <taxon>Nocardia</taxon>
    </lineage>
</organism>
<evidence type="ECO:0000313" key="2">
    <source>
        <dbReference type="Proteomes" id="UP000612956"/>
    </source>
</evidence>
<reference evidence="1" key="1">
    <citation type="journal article" date="2014" name="Int. J. Syst. Evol. Microbiol.">
        <title>Complete genome sequence of Corynebacterium casei LMG S-19264T (=DSM 44701T), isolated from a smear-ripened cheese.</title>
        <authorList>
            <consortium name="US DOE Joint Genome Institute (JGI-PGF)"/>
            <person name="Walter F."/>
            <person name="Albersmeier A."/>
            <person name="Kalinowski J."/>
            <person name="Ruckert C."/>
        </authorList>
    </citation>
    <scope>NUCLEOTIDE SEQUENCE</scope>
    <source>
        <strain evidence="1">CGMCC 4.7278</strain>
    </source>
</reference>
<dbReference type="Proteomes" id="UP000612956">
    <property type="component" value="Unassembled WGS sequence"/>
</dbReference>
<dbReference type="EMBL" id="BMMW01000001">
    <property type="protein sequence ID" value="GGK40348.1"/>
    <property type="molecule type" value="Genomic_DNA"/>
</dbReference>
<reference evidence="1" key="2">
    <citation type="submission" date="2020-09" db="EMBL/GenBank/DDBJ databases">
        <authorList>
            <person name="Sun Q."/>
            <person name="Zhou Y."/>
        </authorList>
    </citation>
    <scope>NUCLEOTIDE SEQUENCE</scope>
    <source>
        <strain evidence="1">CGMCC 4.7278</strain>
    </source>
</reference>
<name>A0A917QAH7_9NOCA</name>
<dbReference type="AlphaFoldDB" id="A0A917QAH7"/>
<accession>A0A917QAH7</accession>
<gene>
    <name evidence="1" type="ORF">GCM10011591_10010</name>
</gene>
<proteinExistence type="predicted"/>
<keyword evidence="2" id="KW-1185">Reference proteome</keyword>
<sequence length="123" mass="13523">MSESTAYTQLLAQVKAGEVYLDDEAAAYHCFKACDKRLADLDSLMTAAKYTQRVSGFGDFVMGRELEAKFRKQASGEPNSIDAVIRADIEVVKELREVFALSFKRLTGQDVESASAIKYAGQA</sequence>